<evidence type="ECO:0000313" key="18">
    <source>
        <dbReference type="Ensembl" id="ENSCVAP00000006110.1"/>
    </source>
</evidence>
<dbReference type="InterPro" id="IPR048285">
    <property type="entry name" value="Integrin_alpha_Ig-like_2"/>
</dbReference>
<keyword evidence="12" id="KW-1015">Disulfide bond</keyword>
<dbReference type="InterPro" id="IPR013519">
    <property type="entry name" value="Int_alpha_beta-p"/>
</dbReference>
<evidence type="ECO:0000256" key="9">
    <source>
        <dbReference type="ARBA" id="ARBA00022989"/>
    </source>
</evidence>
<dbReference type="GO" id="GO:0005178">
    <property type="term" value="F:integrin binding"/>
    <property type="evidence" value="ECO:0007669"/>
    <property type="project" value="TreeGrafter"/>
</dbReference>
<dbReference type="OMA" id="TVCFQLK"/>
<organism evidence="18 19">
    <name type="scientific">Cyprinodon variegatus</name>
    <name type="common">Sheepshead minnow</name>
    <dbReference type="NCBI Taxonomy" id="28743"/>
    <lineage>
        <taxon>Eukaryota</taxon>
        <taxon>Metazoa</taxon>
        <taxon>Chordata</taxon>
        <taxon>Craniata</taxon>
        <taxon>Vertebrata</taxon>
        <taxon>Euteleostomi</taxon>
        <taxon>Actinopterygii</taxon>
        <taxon>Neopterygii</taxon>
        <taxon>Teleostei</taxon>
        <taxon>Neoteleostei</taxon>
        <taxon>Acanthomorphata</taxon>
        <taxon>Ovalentaria</taxon>
        <taxon>Atherinomorphae</taxon>
        <taxon>Cyprinodontiformes</taxon>
        <taxon>Cyprinodontidae</taxon>
        <taxon>Cyprinodon</taxon>
    </lineage>
</organism>
<keyword evidence="8 16" id="KW-0130">Cell adhesion</keyword>
<evidence type="ECO:0000256" key="6">
    <source>
        <dbReference type="ARBA" id="ARBA00022737"/>
    </source>
</evidence>
<evidence type="ECO:0000256" key="7">
    <source>
        <dbReference type="ARBA" id="ARBA00022837"/>
    </source>
</evidence>
<name>A0A3Q2FM59_CYPVA</name>
<keyword evidence="14" id="KW-0325">Glycoprotein</keyword>
<evidence type="ECO:0000256" key="11">
    <source>
        <dbReference type="ARBA" id="ARBA00023136"/>
    </source>
</evidence>
<evidence type="ECO:0000256" key="3">
    <source>
        <dbReference type="ARBA" id="ARBA00022692"/>
    </source>
</evidence>
<evidence type="ECO:0000256" key="13">
    <source>
        <dbReference type="ARBA" id="ARBA00023170"/>
    </source>
</evidence>
<dbReference type="GO" id="GO:0007229">
    <property type="term" value="P:integrin-mediated signaling pathway"/>
    <property type="evidence" value="ECO:0007669"/>
    <property type="project" value="UniProtKB-KW"/>
</dbReference>
<dbReference type="SUPFAM" id="SSF53300">
    <property type="entry name" value="vWA-like"/>
    <property type="match status" value="1"/>
</dbReference>
<sequence>MENYTEEQTFRLLATAILFSSAFNIDKGKPTVHKGEREDFFGYKVLQYSSPNNKGVIITAPLRLNGSGGIAKFGQDGTEKWFSPKGIQTFHIYPHCIMKEKKGSSLIQIPSLAHPCYENVFLNSLCYNITDEFQELSSFNSLFKECKEKKVNLVFLFDGSESMTGAEFDKNKDFIRGIMDNVKTNKSIKVAAAQFSTEFRTVFDFNDYVNGTALEKLEKEEQLMSLTNTHKALKLTLIFENQTAGASEDAAKAVVIITDGDPSDTDRNHKSVETYERKEIVRIVIGVKNVNLEKLRNIASKPKDKNALKIENYDGLTGLLENLQKQIFDIEGSIVTRSEKLTVEMSQSGFSAVSHKVKRNGSPLYFTGAPRFDHVGQVIVFQPDDDKWNTTQRITGDQIGSYFGAELCSVDIDSDGNTDFLLVGAPMFYLSEERKEGMIYIYSLSDEMELKREHEVRAPSMGRFGTTISSLSDLNGDGLTDVAVGAPLEQDNAGAVYIYLGQRGKGIRKRFSQRITGADFEPGLRFFGQSINGDIDLGDDGLPDIVVGSQGAAVVLRSKPILDVMADLSFYPNMISIVKTTCLEKGTILPMVIVKVCFEMVEVTQIEAEPRINISLMLNVDPMRQKHRGFFQDNERTSRNIMYTYELTGKETYTLSPVIIKLNFLQAGSDDARAVLNVDSKKQAVIKVPFEKYCDKEFCIPDLKVDFKFRSKELLVRENNRFIILITLDNNGDHSYDTSLSIHYPPGLSFLNSVYFFVLFSQQTNKVDQNCLPQETGVPNKTICGISSPVFLSKSSEAKDLLSTQLFFMFNTIFSVCILSKNSNPNKTLSVTKVIPVKYSVRMAIAFELKFTPENYEPQRMVIIYDIQNTGFKDFPISVSLFFPSKLEHNFEVQNYRVVVKPNKTACLKPNCPQGKDCVTMECNTFTLKNYSDVHFSLEGDVHYGNFNNYLSVCTDMPILKRYTGVEGEVNFMSFIQIDYDSGRYVLDSPKHEASVLVEFIVPPNRLVIIMTAAVLGFLLLIIIIIIMLKVRFLL</sequence>
<evidence type="ECO:0000256" key="4">
    <source>
        <dbReference type="ARBA" id="ARBA00022723"/>
    </source>
</evidence>
<dbReference type="SMART" id="SM00191">
    <property type="entry name" value="Int_alpha"/>
    <property type="match status" value="4"/>
</dbReference>
<dbReference type="Ensembl" id="ENSCVAT00000005542.1">
    <property type="protein sequence ID" value="ENSCVAP00000006110.1"/>
    <property type="gene ID" value="ENSCVAG00000007645.1"/>
</dbReference>
<dbReference type="PRINTS" id="PR01185">
    <property type="entry name" value="INTEGRINA"/>
</dbReference>
<dbReference type="GO" id="GO:0009897">
    <property type="term" value="C:external side of plasma membrane"/>
    <property type="evidence" value="ECO:0007669"/>
    <property type="project" value="TreeGrafter"/>
</dbReference>
<dbReference type="PANTHER" id="PTHR23220">
    <property type="entry name" value="INTEGRIN ALPHA"/>
    <property type="match status" value="1"/>
</dbReference>
<keyword evidence="5" id="KW-0732">Signal</keyword>
<dbReference type="InterPro" id="IPR032695">
    <property type="entry name" value="Integrin_dom_sf"/>
</dbReference>
<dbReference type="Gene3D" id="2.130.10.130">
    <property type="entry name" value="Integrin alpha, N-terminal"/>
    <property type="match status" value="1"/>
</dbReference>
<dbReference type="GO" id="GO:0046872">
    <property type="term" value="F:metal ion binding"/>
    <property type="evidence" value="ECO:0007669"/>
    <property type="project" value="UniProtKB-KW"/>
</dbReference>
<evidence type="ECO:0000256" key="10">
    <source>
        <dbReference type="ARBA" id="ARBA00023037"/>
    </source>
</evidence>
<evidence type="ECO:0000259" key="17">
    <source>
        <dbReference type="PROSITE" id="PS50234"/>
    </source>
</evidence>
<evidence type="ECO:0000256" key="14">
    <source>
        <dbReference type="ARBA" id="ARBA00023180"/>
    </source>
</evidence>
<keyword evidence="9 16" id="KW-1133">Transmembrane helix</keyword>
<dbReference type="InterPro" id="IPR013517">
    <property type="entry name" value="FG-GAP"/>
</dbReference>
<evidence type="ECO:0000256" key="8">
    <source>
        <dbReference type="ARBA" id="ARBA00022889"/>
    </source>
</evidence>
<evidence type="ECO:0000256" key="1">
    <source>
        <dbReference type="ARBA" id="ARBA00004479"/>
    </source>
</evidence>
<dbReference type="GO" id="GO:0033627">
    <property type="term" value="P:cell adhesion mediated by integrin"/>
    <property type="evidence" value="ECO:0007669"/>
    <property type="project" value="TreeGrafter"/>
</dbReference>
<dbReference type="InterPro" id="IPR036465">
    <property type="entry name" value="vWFA_dom_sf"/>
</dbReference>
<dbReference type="Gene3D" id="2.60.40.1460">
    <property type="entry name" value="Integrin domains. Chain A, domain 2"/>
    <property type="match status" value="1"/>
</dbReference>
<dbReference type="PROSITE" id="PS50234">
    <property type="entry name" value="VWFA"/>
    <property type="match status" value="1"/>
</dbReference>
<keyword evidence="11 16" id="KW-0472">Membrane</keyword>
<evidence type="ECO:0000313" key="19">
    <source>
        <dbReference type="Proteomes" id="UP000265020"/>
    </source>
</evidence>
<evidence type="ECO:0000256" key="15">
    <source>
        <dbReference type="PROSITE-ProRule" id="PRU00803"/>
    </source>
</evidence>
<keyword evidence="19" id="KW-1185">Reference proteome</keyword>
<protein>
    <recommendedName>
        <fullName evidence="17">VWFA domain-containing protein</fullName>
    </recommendedName>
</protein>
<dbReference type="PROSITE" id="PS51470">
    <property type="entry name" value="FG_GAP"/>
    <property type="match status" value="3"/>
</dbReference>
<feature type="repeat" description="FG-GAP" evidence="15">
    <location>
        <begin position="389"/>
        <end position="451"/>
    </location>
</feature>
<feature type="repeat" description="FG-GAP" evidence="15">
    <location>
        <begin position="513"/>
        <end position="573"/>
    </location>
</feature>
<dbReference type="AlphaFoldDB" id="A0A3Q2FM59"/>
<proteinExistence type="inferred from homology"/>
<evidence type="ECO:0000256" key="2">
    <source>
        <dbReference type="ARBA" id="ARBA00008054"/>
    </source>
</evidence>
<dbReference type="Pfam" id="PF20805">
    <property type="entry name" value="Integrin_A_Ig_2"/>
    <property type="match status" value="1"/>
</dbReference>
<keyword evidence="13 16" id="KW-0675">Receptor</keyword>
<evidence type="ECO:0000256" key="5">
    <source>
        <dbReference type="ARBA" id="ARBA00022729"/>
    </source>
</evidence>
<dbReference type="InterPro" id="IPR013649">
    <property type="entry name" value="Integrin_alpha_Ig-like_1"/>
</dbReference>
<accession>A0A3Q2FM59</accession>
<dbReference type="Gene3D" id="3.40.50.410">
    <property type="entry name" value="von Willebrand factor, type A domain"/>
    <property type="match status" value="1"/>
</dbReference>
<comment type="subcellular location">
    <subcellularLocation>
        <location evidence="1 16">Membrane</location>
        <topology evidence="1 16">Single-pass type I membrane protein</topology>
    </subcellularLocation>
</comment>
<keyword evidence="3 16" id="KW-0812">Transmembrane</keyword>
<keyword evidence="4" id="KW-0479">Metal-binding</keyword>
<dbReference type="GO" id="GO:0008305">
    <property type="term" value="C:integrin complex"/>
    <property type="evidence" value="ECO:0007669"/>
    <property type="project" value="InterPro"/>
</dbReference>
<dbReference type="GeneTree" id="ENSGT00940000154838"/>
<dbReference type="Pfam" id="PF00092">
    <property type="entry name" value="VWA"/>
    <property type="match status" value="1"/>
</dbReference>
<reference evidence="18" key="1">
    <citation type="submission" date="2025-08" db="UniProtKB">
        <authorList>
            <consortium name="Ensembl"/>
        </authorList>
    </citation>
    <scope>IDENTIFICATION</scope>
</reference>
<keyword evidence="10 16" id="KW-0401">Integrin</keyword>
<dbReference type="Gene3D" id="2.60.40.1530">
    <property type="entry name" value="ntegrin, alpha v. Chain A, domain 4"/>
    <property type="match status" value="1"/>
</dbReference>
<keyword evidence="6" id="KW-0677">Repeat</keyword>
<dbReference type="GO" id="GO:0007160">
    <property type="term" value="P:cell-matrix adhesion"/>
    <property type="evidence" value="ECO:0007669"/>
    <property type="project" value="TreeGrafter"/>
</dbReference>
<reference evidence="18" key="2">
    <citation type="submission" date="2025-09" db="UniProtKB">
        <authorList>
            <consortium name="Ensembl"/>
        </authorList>
    </citation>
    <scope>IDENTIFICATION</scope>
</reference>
<dbReference type="PANTHER" id="PTHR23220:SF84">
    <property type="entry name" value="INTEGRIN ALPHA-L"/>
    <property type="match status" value="1"/>
</dbReference>
<dbReference type="STRING" id="28743.ENSCVAP00000006110"/>
<evidence type="ECO:0000256" key="16">
    <source>
        <dbReference type="RuleBase" id="RU003762"/>
    </source>
</evidence>
<dbReference type="SUPFAM" id="SSF69179">
    <property type="entry name" value="Integrin domains"/>
    <property type="match status" value="2"/>
</dbReference>
<feature type="transmembrane region" description="Helical" evidence="16">
    <location>
        <begin position="1007"/>
        <end position="1029"/>
    </location>
</feature>
<dbReference type="InterPro" id="IPR000413">
    <property type="entry name" value="Integrin_alpha"/>
</dbReference>
<dbReference type="PRINTS" id="PR00453">
    <property type="entry name" value="VWFADOMAIN"/>
</dbReference>
<evidence type="ECO:0000256" key="12">
    <source>
        <dbReference type="ARBA" id="ARBA00023157"/>
    </source>
</evidence>
<keyword evidence="7" id="KW-0106">Calcium</keyword>
<comment type="similarity">
    <text evidence="2 16">Belongs to the integrin alpha chain family.</text>
</comment>
<dbReference type="Pfam" id="PF01839">
    <property type="entry name" value="FG-GAP"/>
    <property type="match status" value="2"/>
</dbReference>
<dbReference type="GO" id="GO:0098609">
    <property type="term" value="P:cell-cell adhesion"/>
    <property type="evidence" value="ECO:0007669"/>
    <property type="project" value="TreeGrafter"/>
</dbReference>
<dbReference type="InterPro" id="IPR002035">
    <property type="entry name" value="VWF_A"/>
</dbReference>
<dbReference type="Gene3D" id="2.60.40.1510">
    <property type="entry name" value="ntegrin, alpha v. Chain A, domain 3"/>
    <property type="match status" value="1"/>
</dbReference>
<dbReference type="SMART" id="SM00327">
    <property type="entry name" value="VWA"/>
    <property type="match status" value="1"/>
</dbReference>
<dbReference type="Proteomes" id="UP000265020">
    <property type="component" value="Unassembled WGS sequence"/>
</dbReference>
<dbReference type="SUPFAM" id="SSF69318">
    <property type="entry name" value="Integrin alpha N-terminal domain"/>
    <property type="match status" value="1"/>
</dbReference>
<dbReference type="InterPro" id="IPR028994">
    <property type="entry name" value="Integrin_alpha_N"/>
</dbReference>
<feature type="domain" description="VWFA" evidence="17">
    <location>
        <begin position="152"/>
        <end position="323"/>
    </location>
</feature>
<dbReference type="Pfam" id="PF08441">
    <property type="entry name" value="Integrin_A_Ig_1"/>
    <property type="match status" value="1"/>
</dbReference>
<feature type="repeat" description="FG-GAP" evidence="15">
    <location>
        <begin position="452"/>
        <end position="508"/>
    </location>
</feature>